<gene>
    <name evidence="1" type="ORF">CEUTPL_LOCUS9623</name>
</gene>
<dbReference type="EMBL" id="OU892281">
    <property type="protein sequence ID" value="CAG9769107.1"/>
    <property type="molecule type" value="Genomic_DNA"/>
</dbReference>
<sequence length="143" mass="16559">MQNQEPQVIGDVNNNDEILLQDRIVRILSYSEEPSNVLFLYFNEEFPADPPSCSLFDDDIQDEIGDGSFNSMLKESHYNLFPKLVTSKILVGQEDTSYRVEDIVTSVYFPSEEFACIEELSPIRKFFSRIWSWCKPKANCNND</sequence>
<keyword evidence="2" id="KW-1185">Reference proteome</keyword>
<accession>A0A9N9MQT8</accession>
<dbReference type="AlphaFoldDB" id="A0A9N9MQT8"/>
<reference evidence="1" key="1">
    <citation type="submission" date="2022-01" db="EMBL/GenBank/DDBJ databases">
        <authorList>
            <person name="King R."/>
        </authorList>
    </citation>
    <scope>NUCLEOTIDE SEQUENCE</scope>
</reference>
<evidence type="ECO:0000313" key="2">
    <source>
        <dbReference type="Proteomes" id="UP001152799"/>
    </source>
</evidence>
<name>A0A9N9MQT8_9CUCU</name>
<dbReference type="Proteomes" id="UP001152799">
    <property type="component" value="Chromosome 5"/>
</dbReference>
<proteinExistence type="predicted"/>
<protein>
    <submittedName>
        <fullName evidence="1">Uncharacterized protein</fullName>
    </submittedName>
</protein>
<evidence type="ECO:0000313" key="1">
    <source>
        <dbReference type="EMBL" id="CAG9769107.1"/>
    </source>
</evidence>
<organism evidence="1 2">
    <name type="scientific">Ceutorhynchus assimilis</name>
    <name type="common">cabbage seed weevil</name>
    <dbReference type="NCBI Taxonomy" id="467358"/>
    <lineage>
        <taxon>Eukaryota</taxon>
        <taxon>Metazoa</taxon>
        <taxon>Ecdysozoa</taxon>
        <taxon>Arthropoda</taxon>
        <taxon>Hexapoda</taxon>
        <taxon>Insecta</taxon>
        <taxon>Pterygota</taxon>
        <taxon>Neoptera</taxon>
        <taxon>Endopterygota</taxon>
        <taxon>Coleoptera</taxon>
        <taxon>Polyphaga</taxon>
        <taxon>Cucujiformia</taxon>
        <taxon>Curculionidae</taxon>
        <taxon>Ceutorhynchinae</taxon>
        <taxon>Ceutorhynchus</taxon>
    </lineage>
</organism>
<dbReference type="OrthoDB" id="6664750at2759"/>